<name>A0A1C3V984_9HYPH</name>
<evidence type="ECO:0008006" key="4">
    <source>
        <dbReference type="Google" id="ProtNLM"/>
    </source>
</evidence>
<keyword evidence="1" id="KW-0812">Transmembrane</keyword>
<feature type="transmembrane region" description="Helical" evidence="1">
    <location>
        <begin position="116"/>
        <end position="134"/>
    </location>
</feature>
<protein>
    <recommendedName>
        <fullName evidence="4">Sulphur transport domain-containing protein</fullName>
    </recommendedName>
</protein>
<keyword evidence="1" id="KW-1133">Transmembrane helix</keyword>
<dbReference type="STRING" id="52131.GA0061100_10518"/>
<keyword evidence="1" id="KW-0472">Membrane</keyword>
<dbReference type="Proteomes" id="UP000186228">
    <property type="component" value="Unassembled WGS sequence"/>
</dbReference>
<proteinExistence type="predicted"/>
<dbReference type="RefSeq" id="WP_075854295.1">
    <property type="nucleotide sequence ID" value="NZ_FMAC01000005.1"/>
</dbReference>
<dbReference type="Pfam" id="PF20398">
    <property type="entry name" value="DUF6691"/>
    <property type="match status" value="1"/>
</dbReference>
<dbReference type="InterPro" id="IPR046513">
    <property type="entry name" value="DUF6691"/>
</dbReference>
<feature type="transmembrane region" description="Helical" evidence="1">
    <location>
        <begin position="89"/>
        <end position="110"/>
    </location>
</feature>
<organism evidence="2 3">
    <name type="scientific">Rhizobium hainanense</name>
    <dbReference type="NCBI Taxonomy" id="52131"/>
    <lineage>
        <taxon>Bacteria</taxon>
        <taxon>Pseudomonadati</taxon>
        <taxon>Pseudomonadota</taxon>
        <taxon>Alphaproteobacteria</taxon>
        <taxon>Hyphomicrobiales</taxon>
        <taxon>Rhizobiaceae</taxon>
        <taxon>Rhizobium/Agrobacterium group</taxon>
        <taxon>Rhizobium</taxon>
    </lineage>
</organism>
<feature type="transmembrane region" description="Helical" evidence="1">
    <location>
        <begin position="47"/>
        <end position="68"/>
    </location>
</feature>
<evidence type="ECO:0000256" key="1">
    <source>
        <dbReference type="SAM" id="Phobius"/>
    </source>
</evidence>
<dbReference type="AlphaFoldDB" id="A0A1C3V984"/>
<reference evidence="3" key="1">
    <citation type="submission" date="2016-08" db="EMBL/GenBank/DDBJ databases">
        <authorList>
            <person name="Varghese N."/>
            <person name="Submissions Spin"/>
        </authorList>
    </citation>
    <scope>NUCLEOTIDE SEQUENCE [LARGE SCALE GENOMIC DNA]</scope>
    <source>
        <strain evidence="3">CCBAU 57015</strain>
    </source>
</reference>
<gene>
    <name evidence="2" type="ORF">GA0061100_10518</name>
</gene>
<keyword evidence="3" id="KW-1185">Reference proteome</keyword>
<evidence type="ECO:0000313" key="2">
    <source>
        <dbReference type="EMBL" id="SCB24219.1"/>
    </source>
</evidence>
<accession>A0A1C3V984</accession>
<evidence type="ECO:0000313" key="3">
    <source>
        <dbReference type="Proteomes" id="UP000186228"/>
    </source>
</evidence>
<sequence length="143" mass="15373">MNRELPRVLVALASGLIFGFGLSLSGMVDPVRVQGVLDLFGHWDPSLIFVLAGAVIVAFVGVSIMRRWRRPVFDAVFHLPETKPIDRRLMIGSAVFGIGWGMAGLCPGPALAALSLGLPQVPLFVAAMLIGMVAHDRWAKKVS</sequence>
<dbReference type="EMBL" id="FMAC01000005">
    <property type="protein sequence ID" value="SCB24219.1"/>
    <property type="molecule type" value="Genomic_DNA"/>
</dbReference>
<dbReference type="OrthoDB" id="9790409at2"/>